<accession>A0ABT6KK07</accession>
<dbReference type="InterPro" id="IPR035437">
    <property type="entry name" value="SNase_OB-fold_sf"/>
</dbReference>
<sequence>MRRAILVILLVFAVFIGWALSTGWSPVDQLSAMLEPQRAEAPTSAPADPVESDTATQGIPADATQATVEYVHDGDTLFLTDGRKVRLLGINTPEIGDNAECWGDHATSEARELLPEGSAVWVQQDIEPLDQYGRSLLFVFTEDGTNVNVELVRRGAAQIEQYEPNWLHSDELHAAEEAASAELVGLWGSC</sequence>
<dbReference type="SMART" id="SM00318">
    <property type="entry name" value="SNc"/>
    <property type="match status" value="1"/>
</dbReference>
<dbReference type="EMBL" id="JARXVQ010000001">
    <property type="protein sequence ID" value="MDH6180306.1"/>
    <property type="molecule type" value="Genomic_DNA"/>
</dbReference>
<dbReference type="EC" id="3.1.31.1" evidence="2"/>
<proteinExistence type="predicted"/>
<gene>
    <name evidence="2" type="ORF">M2152_000488</name>
</gene>
<dbReference type="SUPFAM" id="SSF50199">
    <property type="entry name" value="Staphylococcal nuclease"/>
    <property type="match status" value="1"/>
</dbReference>
<keyword evidence="3" id="KW-1185">Reference proteome</keyword>
<dbReference type="Gene3D" id="2.40.50.90">
    <property type="match status" value="1"/>
</dbReference>
<dbReference type="Proteomes" id="UP001160142">
    <property type="component" value="Unassembled WGS sequence"/>
</dbReference>
<evidence type="ECO:0000313" key="3">
    <source>
        <dbReference type="Proteomes" id="UP001160142"/>
    </source>
</evidence>
<comment type="caution">
    <text evidence="2">The sequence shown here is derived from an EMBL/GenBank/DDBJ whole genome shotgun (WGS) entry which is preliminary data.</text>
</comment>
<dbReference type="GO" id="GO:1990599">
    <property type="term" value="F:3' overhang single-stranded DNA endodeoxyribonuclease activity"/>
    <property type="evidence" value="ECO:0007669"/>
    <property type="project" value="UniProtKB-EC"/>
</dbReference>
<evidence type="ECO:0000259" key="1">
    <source>
        <dbReference type="PROSITE" id="PS50830"/>
    </source>
</evidence>
<evidence type="ECO:0000313" key="2">
    <source>
        <dbReference type="EMBL" id="MDH6180306.1"/>
    </source>
</evidence>
<dbReference type="InterPro" id="IPR016071">
    <property type="entry name" value="Staphylococal_nuclease_OB-fold"/>
</dbReference>
<feature type="domain" description="TNase-like" evidence="1">
    <location>
        <begin position="62"/>
        <end position="189"/>
    </location>
</feature>
<dbReference type="RefSeq" id="WP_322132668.1">
    <property type="nucleotide sequence ID" value="NZ_CP085036.1"/>
</dbReference>
<name>A0ABT6KK07_9MICO</name>
<reference evidence="2 3" key="1">
    <citation type="submission" date="2023-04" db="EMBL/GenBank/DDBJ databases">
        <title>Genome Encyclopedia of Bacteria and Archaea VI: Functional Genomics of Type Strains.</title>
        <authorList>
            <person name="Whitman W."/>
        </authorList>
    </citation>
    <scope>NUCLEOTIDE SEQUENCE [LARGE SCALE GENOMIC DNA]</scope>
    <source>
        <strain evidence="2 3">SG_E_30_P1</strain>
    </source>
</reference>
<keyword evidence="2" id="KW-0378">Hydrolase</keyword>
<dbReference type="PROSITE" id="PS50830">
    <property type="entry name" value="TNASE_3"/>
    <property type="match status" value="1"/>
</dbReference>
<dbReference type="Pfam" id="PF00565">
    <property type="entry name" value="SNase"/>
    <property type="match status" value="1"/>
</dbReference>
<protein>
    <submittedName>
        <fullName evidence="2">Micrococcal nuclease</fullName>
        <ecNumber evidence="2">3.1.31.1</ecNumber>
    </submittedName>
</protein>
<organism evidence="2 3">
    <name type="scientific">Antiquaquibacter oligotrophicus</name>
    <dbReference type="NCBI Taxonomy" id="2880260"/>
    <lineage>
        <taxon>Bacteria</taxon>
        <taxon>Bacillati</taxon>
        <taxon>Actinomycetota</taxon>
        <taxon>Actinomycetes</taxon>
        <taxon>Micrococcales</taxon>
        <taxon>Microbacteriaceae</taxon>
        <taxon>Antiquaquibacter</taxon>
    </lineage>
</organism>